<dbReference type="PROSITE" id="PS00028">
    <property type="entry name" value="ZINC_FINGER_C2H2_1"/>
    <property type="match status" value="1"/>
</dbReference>
<accession>A0A8S1XS86</accession>
<protein>
    <recommendedName>
        <fullName evidence="1">C2H2-type domain-containing protein</fullName>
    </recommendedName>
</protein>
<dbReference type="Pfam" id="PF13912">
    <property type="entry name" value="zf-C2H2_6"/>
    <property type="match status" value="1"/>
</dbReference>
<evidence type="ECO:0000313" key="3">
    <source>
        <dbReference type="Proteomes" id="UP000683925"/>
    </source>
</evidence>
<dbReference type="Proteomes" id="UP000683925">
    <property type="component" value="Unassembled WGS sequence"/>
</dbReference>
<gene>
    <name evidence="2" type="ORF">POCTA_138.1.T1310082</name>
</gene>
<evidence type="ECO:0000313" key="2">
    <source>
        <dbReference type="EMBL" id="CAD8203923.1"/>
    </source>
</evidence>
<dbReference type="AlphaFoldDB" id="A0A8S1XS86"/>
<organism evidence="2 3">
    <name type="scientific">Paramecium octaurelia</name>
    <dbReference type="NCBI Taxonomy" id="43137"/>
    <lineage>
        <taxon>Eukaryota</taxon>
        <taxon>Sar</taxon>
        <taxon>Alveolata</taxon>
        <taxon>Ciliophora</taxon>
        <taxon>Intramacronucleata</taxon>
        <taxon>Oligohymenophorea</taxon>
        <taxon>Peniculida</taxon>
        <taxon>Parameciidae</taxon>
        <taxon>Paramecium</taxon>
    </lineage>
</organism>
<dbReference type="EMBL" id="CAJJDP010000131">
    <property type="protein sequence ID" value="CAD8203923.1"/>
    <property type="molecule type" value="Genomic_DNA"/>
</dbReference>
<comment type="caution">
    <text evidence="2">The sequence shown here is derived from an EMBL/GenBank/DDBJ whole genome shotgun (WGS) entry which is preliminary data.</text>
</comment>
<sequence length="150" mass="17321">MNNKLTLFEEENNTISELLDFDDYAFSQTHRYNSYDISNQKIQKFQIFNPQHQATLGFIKLDGKITQDIPPQISNKTIQKQKQPSNNPPICHLCTKSFKSHKALGGHLSRAHPNQSEKFKSRIAKADGRKHELLRTRQLQAIAYSDLKLL</sequence>
<evidence type="ECO:0000259" key="1">
    <source>
        <dbReference type="PROSITE" id="PS00028"/>
    </source>
</evidence>
<dbReference type="InterPro" id="IPR013087">
    <property type="entry name" value="Znf_C2H2_type"/>
</dbReference>
<proteinExistence type="predicted"/>
<reference evidence="2" key="1">
    <citation type="submission" date="2021-01" db="EMBL/GenBank/DDBJ databases">
        <authorList>
            <consortium name="Genoscope - CEA"/>
            <person name="William W."/>
        </authorList>
    </citation>
    <scope>NUCLEOTIDE SEQUENCE</scope>
</reference>
<keyword evidence="3" id="KW-1185">Reference proteome</keyword>
<feature type="domain" description="C2H2-type" evidence="1">
    <location>
        <begin position="91"/>
        <end position="112"/>
    </location>
</feature>
<name>A0A8S1XS86_PAROT</name>
<dbReference type="OMA" id="FSQTHRY"/>
<dbReference type="OrthoDB" id="294353at2759"/>